<organism evidence="1 2">
    <name type="scientific">Sporolactobacillus inulinus</name>
    <dbReference type="NCBI Taxonomy" id="2078"/>
    <lineage>
        <taxon>Bacteria</taxon>
        <taxon>Bacillati</taxon>
        <taxon>Bacillota</taxon>
        <taxon>Bacilli</taxon>
        <taxon>Bacillales</taxon>
        <taxon>Sporolactobacillaceae</taxon>
        <taxon>Sporolactobacillus</taxon>
    </lineage>
</organism>
<evidence type="ECO:0000313" key="2">
    <source>
        <dbReference type="Proteomes" id="UP000319716"/>
    </source>
</evidence>
<dbReference type="Proteomes" id="UP000319716">
    <property type="component" value="Unassembled WGS sequence"/>
</dbReference>
<reference evidence="1 2" key="1">
    <citation type="submission" date="2017-11" db="EMBL/GenBank/DDBJ databases">
        <title>Draft Genome Sequence of Sporolactobacillus inulinus NBRC 111894 Isolated from Koso, a Japanese Sugar-Vegetable Fermented Beverage.</title>
        <authorList>
            <person name="Chiou T.Y."/>
            <person name="Oshima K."/>
            <person name="Suda W."/>
            <person name="Hattori M."/>
            <person name="Takahashi T."/>
        </authorList>
    </citation>
    <scope>NUCLEOTIDE SEQUENCE [LARGE SCALE GENOMIC DNA]</scope>
    <source>
        <strain evidence="1 2">NBRC111894</strain>
    </source>
</reference>
<dbReference type="EMBL" id="BEXB01000029">
    <property type="protein sequence ID" value="GAY77612.1"/>
    <property type="molecule type" value="Genomic_DNA"/>
</dbReference>
<evidence type="ECO:0000313" key="1">
    <source>
        <dbReference type="EMBL" id="GAY77612.1"/>
    </source>
</evidence>
<sequence length="38" mass="4184">MNDRCPIGGFIHAHQFLTFKTGDASPFPSPILSQLIIL</sequence>
<protein>
    <submittedName>
        <fullName evidence="1">Uncharacterized protein</fullName>
    </submittedName>
</protein>
<name>A0A4Y1ZEL2_9BACL</name>
<comment type="caution">
    <text evidence="1">The sequence shown here is derived from an EMBL/GenBank/DDBJ whole genome shotgun (WGS) entry which is preliminary data.</text>
</comment>
<gene>
    <name evidence="1" type="ORF">NBRC111894_3166</name>
</gene>
<accession>A0A4Y1ZEL2</accession>
<dbReference type="AlphaFoldDB" id="A0A4Y1ZEL2"/>
<proteinExistence type="predicted"/>